<dbReference type="EMBL" id="BOOI01000093">
    <property type="protein sequence ID" value="GIH88878.1"/>
    <property type="molecule type" value="Genomic_DNA"/>
</dbReference>
<protein>
    <submittedName>
        <fullName evidence="1">Uncharacterized protein</fullName>
    </submittedName>
</protein>
<keyword evidence="2" id="KW-1185">Reference proteome</keyword>
<name>A0A8J3WGX6_PLARO</name>
<evidence type="ECO:0000313" key="2">
    <source>
        <dbReference type="Proteomes" id="UP000655044"/>
    </source>
</evidence>
<evidence type="ECO:0000313" key="1">
    <source>
        <dbReference type="EMBL" id="GIH88878.1"/>
    </source>
</evidence>
<proteinExistence type="predicted"/>
<gene>
    <name evidence="1" type="ORF">Pro02_72860</name>
</gene>
<comment type="caution">
    <text evidence="1">The sequence shown here is derived from an EMBL/GenBank/DDBJ whole genome shotgun (WGS) entry which is preliminary data.</text>
</comment>
<dbReference type="AlphaFoldDB" id="A0A8J3WGX6"/>
<organism evidence="1 2">
    <name type="scientific">Planobispora rosea</name>
    <dbReference type="NCBI Taxonomy" id="35762"/>
    <lineage>
        <taxon>Bacteria</taxon>
        <taxon>Bacillati</taxon>
        <taxon>Actinomycetota</taxon>
        <taxon>Actinomycetes</taxon>
        <taxon>Streptosporangiales</taxon>
        <taxon>Streptosporangiaceae</taxon>
        <taxon>Planobispora</taxon>
    </lineage>
</organism>
<dbReference type="RefSeq" id="WP_189243972.1">
    <property type="nucleotide sequence ID" value="NZ_BMQP01000060.1"/>
</dbReference>
<accession>A0A8J3WGX6</accession>
<reference evidence="1" key="1">
    <citation type="submission" date="2021-01" db="EMBL/GenBank/DDBJ databases">
        <title>Whole genome shotgun sequence of Planobispora rosea NBRC 15558.</title>
        <authorList>
            <person name="Komaki H."/>
            <person name="Tamura T."/>
        </authorList>
    </citation>
    <scope>NUCLEOTIDE SEQUENCE</scope>
    <source>
        <strain evidence="1">NBRC 15558</strain>
    </source>
</reference>
<dbReference type="Proteomes" id="UP000655044">
    <property type="component" value="Unassembled WGS sequence"/>
</dbReference>
<sequence>MALIDPTPGQIVRYDFDGRPVWTEIVAVAGPQAWLGGKRLVTAVTLEHSPNRCLHRGEEVHAYDGDEDFTAADRVPKKIKPLPGTPLYACLRDGALWEWYRAADNGLLPWMPATLDEALDWFAPGGARLFTDRTLAEQYLADSPDARAGDAIGEVVAKTWRSSYERRGGCVRYTCARLLPREV</sequence>